<evidence type="ECO:0000313" key="9">
    <source>
        <dbReference type="EMBL" id="MBH8560798.1"/>
    </source>
</evidence>
<comment type="similarity">
    <text evidence="1">Belongs to the thioredoxin family. DsbA subfamily.</text>
</comment>
<dbReference type="GO" id="GO:0016491">
    <property type="term" value="F:oxidoreductase activity"/>
    <property type="evidence" value="ECO:0007669"/>
    <property type="project" value="UniProtKB-KW"/>
</dbReference>
<feature type="signal peptide" evidence="7">
    <location>
        <begin position="1"/>
        <end position="30"/>
    </location>
</feature>
<name>A0A8J7L612_9NOST</name>
<feature type="chain" id="PRO_5035294792" evidence="7">
    <location>
        <begin position="31"/>
        <end position="262"/>
    </location>
</feature>
<dbReference type="Pfam" id="PF13462">
    <property type="entry name" value="Thioredoxin_4"/>
    <property type="match status" value="1"/>
</dbReference>
<protein>
    <submittedName>
        <fullName evidence="9">DsbA family protein</fullName>
    </submittedName>
</protein>
<keyword evidence="5" id="KW-0676">Redox-active center</keyword>
<comment type="caution">
    <text evidence="9">The sequence shown here is derived from an EMBL/GenBank/DDBJ whole genome shotgun (WGS) entry which is preliminary data.</text>
</comment>
<dbReference type="EMBL" id="JAECZC010000001">
    <property type="protein sequence ID" value="MBH8560798.1"/>
    <property type="molecule type" value="Genomic_DNA"/>
</dbReference>
<feature type="coiled-coil region" evidence="6">
    <location>
        <begin position="61"/>
        <end position="88"/>
    </location>
</feature>
<dbReference type="PANTHER" id="PTHR13887">
    <property type="entry name" value="GLUTATHIONE S-TRANSFERASE KAPPA"/>
    <property type="match status" value="1"/>
</dbReference>
<dbReference type="PANTHER" id="PTHR13887:SF14">
    <property type="entry name" value="DISULFIDE BOND FORMATION PROTEIN D"/>
    <property type="match status" value="1"/>
</dbReference>
<feature type="domain" description="Thioredoxin" evidence="8">
    <location>
        <begin position="50"/>
        <end position="259"/>
    </location>
</feature>
<proteinExistence type="inferred from homology"/>
<dbReference type="AlphaFoldDB" id="A0A8J7L612"/>
<evidence type="ECO:0000256" key="7">
    <source>
        <dbReference type="SAM" id="SignalP"/>
    </source>
</evidence>
<sequence>MYRYLRRSVFLAGLLLLCFTLLIWSMPAQANTNINQAGNSINSQLEAEVLQIIRNHPEVIREALQAEQQQQQQQQQQAKQYIKQLLQENPSSVIGESPVTGATEKKIVLIEFSDFQCPYCAKAHKTLKQFIAKHKNEVTLVYKHYPLNSIHPEAIAAAKAAWAAQAQGKFWPYQDALFSKQDQLGETLYIALSKKLKLDLEQFNQQRNSEEVNTAIEKDKELAEKLGIRGTPFFFINGETLSGAVPLSKLESVLAHALSEQA</sequence>
<dbReference type="PROSITE" id="PS51352">
    <property type="entry name" value="THIOREDOXIN_2"/>
    <property type="match status" value="1"/>
</dbReference>
<evidence type="ECO:0000313" key="10">
    <source>
        <dbReference type="Proteomes" id="UP000632766"/>
    </source>
</evidence>
<dbReference type="Gene3D" id="3.40.30.10">
    <property type="entry name" value="Glutaredoxin"/>
    <property type="match status" value="1"/>
</dbReference>
<organism evidence="9 10">
    <name type="scientific">Amazonocrinis nigriterrae CENA67</name>
    <dbReference type="NCBI Taxonomy" id="2794033"/>
    <lineage>
        <taxon>Bacteria</taxon>
        <taxon>Bacillati</taxon>
        <taxon>Cyanobacteriota</taxon>
        <taxon>Cyanophyceae</taxon>
        <taxon>Nostocales</taxon>
        <taxon>Nostocaceae</taxon>
        <taxon>Amazonocrinis</taxon>
        <taxon>Amazonocrinis nigriterrae</taxon>
    </lineage>
</organism>
<evidence type="ECO:0000256" key="5">
    <source>
        <dbReference type="ARBA" id="ARBA00023284"/>
    </source>
</evidence>
<evidence type="ECO:0000256" key="4">
    <source>
        <dbReference type="ARBA" id="ARBA00023157"/>
    </source>
</evidence>
<gene>
    <name evidence="9" type="ORF">I8748_01045</name>
</gene>
<evidence type="ECO:0000256" key="6">
    <source>
        <dbReference type="SAM" id="Coils"/>
    </source>
</evidence>
<accession>A0A8J7L612</accession>
<dbReference type="Proteomes" id="UP000632766">
    <property type="component" value="Unassembled WGS sequence"/>
</dbReference>
<dbReference type="InterPro" id="IPR012336">
    <property type="entry name" value="Thioredoxin-like_fold"/>
</dbReference>
<evidence type="ECO:0000256" key="3">
    <source>
        <dbReference type="ARBA" id="ARBA00023002"/>
    </source>
</evidence>
<keyword evidence="3" id="KW-0560">Oxidoreductase</keyword>
<keyword evidence="6" id="KW-0175">Coiled coil</keyword>
<reference evidence="9 10" key="1">
    <citation type="journal article" date="2021" name="Int. J. Syst. Evol. Microbiol.">
        <title>Amazonocrinis nigriterrae gen. nov., sp. nov., Atlanticothrix silvestris gen. nov., sp. nov. and Dendronalium phyllosphericum gen. nov., sp. nov., nostocacean cyanobacteria from Brazilian environments.</title>
        <authorList>
            <person name="Alvarenga D.O."/>
            <person name="Andreote A.P.D."/>
            <person name="Branco L.H.Z."/>
            <person name="Delbaje E."/>
            <person name="Cruz R.B."/>
            <person name="Varani A.M."/>
            <person name="Fiore M.F."/>
        </authorList>
    </citation>
    <scope>NUCLEOTIDE SEQUENCE [LARGE SCALE GENOMIC DNA]</scope>
    <source>
        <strain evidence="9 10">CENA67</strain>
    </source>
</reference>
<evidence type="ECO:0000256" key="1">
    <source>
        <dbReference type="ARBA" id="ARBA00005791"/>
    </source>
</evidence>
<keyword evidence="2 7" id="KW-0732">Signal</keyword>
<evidence type="ECO:0000256" key="2">
    <source>
        <dbReference type="ARBA" id="ARBA00022729"/>
    </source>
</evidence>
<dbReference type="InterPro" id="IPR036249">
    <property type="entry name" value="Thioredoxin-like_sf"/>
</dbReference>
<evidence type="ECO:0000259" key="8">
    <source>
        <dbReference type="PROSITE" id="PS51352"/>
    </source>
</evidence>
<keyword evidence="4" id="KW-1015">Disulfide bond</keyword>
<dbReference type="InterPro" id="IPR013766">
    <property type="entry name" value="Thioredoxin_domain"/>
</dbReference>
<dbReference type="SUPFAM" id="SSF52833">
    <property type="entry name" value="Thioredoxin-like"/>
    <property type="match status" value="1"/>
</dbReference>
<keyword evidence="10" id="KW-1185">Reference proteome</keyword>